<keyword evidence="5" id="KW-1185">Reference proteome</keyword>
<dbReference type="PANTHER" id="PTHR11527">
    <property type="entry name" value="HEAT-SHOCK PROTEIN 20 FAMILY MEMBER"/>
    <property type="match status" value="1"/>
</dbReference>
<evidence type="ECO:0000313" key="4">
    <source>
        <dbReference type="EMBL" id="GAA3517834.1"/>
    </source>
</evidence>
<gene>
    <name evidence="4" type="ORF">GCM10022263_01870</name>
</gene>
<comment type="caution">
    <text evidence="4">The sequence shown here is derived from an EMBL/GenBank/DDBJ whole genome shotgun (WGS) entry which is preliminary data.</text>
</comment>
<feature type="domain" description="SHSP" evidence="3">
    <location>
        <begin position="28"/>
        <end position="138"/>
    </location>
</feature>
<evidence type="ECO:0000259" key="3">
    <source>
        <dbReference type="PROSITE" id="PS01031"/>
    </source>
</evidence>
<evidence type="ECO:0000256" key="1">
    <source>
        <dbReference type="PROSITE-ProRule" id="PRU00285"/>
    </source>
</evidence>
<dbReference type="Proteomes" id="UP001500301">
    <property type="component" value="Unassembled WGS sequence"/>
</dbReference>
<dbReference type="RefSeq" id="WP_218235140.1">
    <property type="nucleotide sequence ID" value="NZ_BAABBB010000003.1"/>
</dbReference>
<reference evidence="5" key="1">
    <citation type="journal article" date="2019" name="Int. J. Syst. Evol. Microbiol.">
        <title>The Global Catalogue of Microorganisms (GCM) 10K type strain sequencing project: providing services to taxonomists for standard genome sequencing and annotation.</title>
        <authorList>
            <consortium name="The Broad Institute Genomics Platform"/>
            <consortium name="The Broad Institute Genome Sequencing Center for Infectious Disease"/>
            <person name="Wu L."/>
            <person name="Ma J."/>
        </authorList>
    </citation>
    <scope>NUCLEOTIDE SEQUENCE [LARGE SCALE GENOMIC DNA]</scope>
    <source>
        <strain evidence="5">JCM 17460</strain>
    </source>
</reference>
<proteinExistence type="inferred from homology"/>
<dbReference type="InterPro" id="IPR002068">
    <property type="entry name" value="A-crystallin/Hsp20_dom"/>
</dbReference>
<dbReference type="Pfam" id="PF00011">
    <property type="entry name" value="HSP20"/>
    <property type="match status" value="1"/>
</dbReference>
<dbReference type="CDD" id="cd06464">
    <property type="entry name" value="ACD_sHsps-like"/>
    <property type="match status" value="1"/>
</dbReference>
<evidence type="ECO:0000256" key="2">
    <source>
        <dbReference type="RuleBase" id="RU003616"/>
    </source>
</evidence>
<name>A0ABP6UQB3_9ACTN</name>
<protein>
    <submittedName>
        <fullName evidence="4">Hsp20/alpha crystallin family protein</fullName>
    </submittedName>
</protein>
<sequence length="146" mass="16254">MTQLARRGPRTPLTDMFDWLETAAPFRAAWSDSYIPVEEYVADGRYVVRADLPGIDPEKDVEVNIADDALTIHGERRGEEHDTYRSEMHYGSFTRRLRLPKGCRADDVSASYDAGVLTVSMPIADAETEPVRVPIAHGTQDQSSAS</sequence>
<evidence type="ECO:0000313" key="5">
    <source>
        <dbReference type="Proteomes" id="UP001500301"/>
    </source>
</evidence>
<dbReference type="EMBL" id="BAABBB010000003">
    <property type="protein sequence ID" value="GAA3517834.1"/>
    <property type="molecule type" value="Genomic_DNA"/>
</dbReference>
<dbReference type="PROSITE" id="PS01031">
    <property type="entry name" value="SHSP"/>
    <property type="match status" value="1"/>
</dbReference>
<comment type="similarity">
    <text evidence="1 2">Belongs to the small heat shock protein (HSP20) family.</text>
</comment>
<dbReference type="InterPro" id="IPR031107">
    <property type="entry name" value="Small_HSP"/>
</dbReference>
<organism evidence="4 5">
    <name type="scientific">Nocardioides daeguensis</name>
    <dbReference type="NCBI Taxonomy" id="908359"/>
    <lineage>
        <taxon>Bacteria</taxon>
        <taxon>Bacillati</taxon>
        <taxon>Actinomycetota</taxon>
        <taxon>Actinomycetes</taxon>
        <taxon>Propionibacteriales</taxon>
        <taxon>Nocardioidaceae</taxon>
        <taxon>Nocardioides</taxon>
    </lineage>
</organism>
<accession>A0ABP6UQB3</accession>